<dbReference type="EMBL" id="SODV01000001">
    <property type="protein sequence ID" value="TDX02344.1"/>
    <property type="molecule type" value="Genomic_DNA"/>
</dbReference>
<accession>A0A4R8DVA1</accession>
<protein>
    <submittedName>
        <fullName evidence="2">Uncharacterized protein</fullName>
    </submittedName>
</protein>
<dbReference type="AlphaFoldDB" id="A0A4R8DVA1"/>
<dbReference type="Proteomes" id="UP000294498">
    <property type="component" value="Unassembled WGS sequence"/>
</dbReference>
<evidence type="ECO:0000313" key="2">
    <source>
        <dbReference type="EMBL" id="TDX02344.1"/>
    </source>
</evidence>
<dbReference type="RefSeq" id="WP_133994961.1">
    <property type="nucleotide sequence ID" value="NZ_SODV01000001.1"/>
</dbReference>
<evidence type="ECO:0000256" key="1">
    <source>
        <dbReference type="SAM" id="Phobius"/>
    </source>
</evidence>
<name>A0A4R8DVA1_9BACT</name>
<keyword evidence="1" id="KW-0472">Membrane</keyword>
<comment type="caution">
    <text evidence="2">The sequence shown here is derived from an EMBL/GenBank/DDBJ whole genome shotgun (WGS) entry which is preliminary data.</text>
</comment>
<feature type="transmembrane region" description="Helical" evidence="1">
    <location>
        <begin position="12"/>
        <end position="32"/>
    </location>
</feature>
<evidence type="ECO:0000313" key="3">
    <source>
        <dbReference type="Proteomes" id="UP000294498"/>
    </source>
</evidence>
<proteinExistence type="predicted"/>
<keyword evidence="3" id="KW-1185">Reference proteome</keyword>
<reference evidence="2 3" key="1">
    <citation type="submission" date="2019-03" db="EMBL/GenBank/DDBJ databases">
        <title>Genomic Encyclopedia of Type Strains, Phase IV (KMG-IV): sequencing the most valuable type-strain genomes for metagenomic binning, comparative biology and taxonomic classification.</title>
        <authorList>
            <person name="Goeker M."/>
        </authorList>
    </citation>
    <scope>NUCLEOTIDE SEQUENCE [LARGE SCALE GENOMIC DNA]</scope>
    <source>
        <strain evidence="2 3">DSM 100059</strain>
    </source>
</reference>
<keyword evidence="1" id="KW-1133">Transmembrane helix</keyword>
<gene>
    <name evidence="2" type="ORF">EDB95_3402</name>
</gene>
<sequence length="169" mass="19542">MAYWWSPGWWTSSLIAIIPAIIVYQSLTTTYFPRPIPNRRFVEDVANQQTEIPDSAFRQGLEALENELDSRDGFTLTEVDYFRLYTSRFAKWGPMYVFGFFYTTKDDATYFRRASVWGDSTILEPQKAVPPGHGRPGMELWSNKMDDPDTDTSTQQAMRIADSIMRTNP</sequence>
<keyword evidence="1" id="KW-0812">Transmembrane</keyword>
<organism evidence="2 3">
    <name type="scientific">Dinghuibacter silviterrae</name>
    <dbReference type="NCBI Taxonomy" id="1539049"/>
    <lineage>
        <taxon>Bacteria</taxon>
        <taxon>Pseudomonadati</taxon>
        <taxon>Bacteroidota</taxon>
        <taxon>Chitinophagia</taxon>
        <taxon>Chitinophagales</taxon>
        <taxon>Chitinophagaceae</taxon>
        <taxon>Dinghuibacter</taxon>
    </lineage>
</organism>